<dbReference type="AlphaFoldDB" id="A0A016WLI8"/>
<sequence>MEKLYSQQESKIERERILLKIKKIDADTDFYQIISDAETFAWKLEEQITDAKLQLVRINCKKVVENRVRCHSNSPLSDTGTSEQPCDQNLLCRYKRRCL</sequence>
<evidence type="ECO:0000313" key="1">
    <source>
        <dbReference type="EMBL" id="EYC40679.1"/>
    </source>
</evidence>
<protein>
    <submittedName>
        <fullName evidence="1">Uncharacterized protein</fullName>
    </submittedName>
</protein>
<accession>A0A016WLI8</accession>
<evidence type="ECO:0000313" key="2">
    <source>
        <dbReference type="Proteomes" id="UP000024635"/>
    </source>
</evidence>
<name>A0A016WLI8_9BILA</name>
<dbReference type="Proteomes" id="UP000024635">
    <property type="component" value="Unassembled WGS sequence"/>
</dbReference>
<dbReference type="EMBL" id="JARK01000201">
    <property type="protein sequence ID" value="EYC40679.1"/>
    <property type="molecule type" value="Genomic_DNA"/>
</dbReference>
<reference evidence="2" key="1">
    <citation type="journal article" date="2015" name="Nat. Genet.">
        <title>The genome and transcriptome of the zoonotic hookworm Ancylostoma ceylanicum identify infection-specific gene families.</title>
        <authorList>
            <person name="Schwarz E.M."/>
            <person name="Hu Y."/>
            <person name="Antoshechkin I."/>
            <person name="Miller M.M."/>
            <person name="Sternberg P.W."/>
            <person name="Aroian R.V."/>
        </authorList>
    </citation>
    <scope>NUCLEOTIDE SEQUENCE</scope>
    <source>
        <strain evidence="2">HY135</strain>
    </source>
</reference>
<keyword evidence="2" id="KW-1185">Reference proteome</keyword>
<proteinExistence type="predicted"/>
<comment type="caution">
    <text evidence="1">The sequence shown here is derived from an EMBL/GenBank/DDBJ whole genome shotgun (WGS) entry which is preliminary data.</text>
</comment>
<gene>
    <name evidence="1" type="primary">Acey_s0601.g501</name>
    <name evidence="1" type="ORF">Y032_0601g501</name>
</gene>
<organism evidence="1 2">
    <name type="scientific">Ancylostoma ceylanicum</name>
    <dbReference type="NCBI Taxonomy" id="53326"/>
    <lineage>
        <taxon>Eukaryota</taxon>
        <taxon>Metazoa</taxon>
        <taxon>Ecdysozoa</taxon>
        <taxon>Nematoda</taxon>
        <taxon>Chromadorea</taxon>
        <taxon>Rhabditida</taxon>
        <taxon>Rhabditina</taxon>
        <taxon>Rhabditomorpha</taxon>
        <taxon>Strongyloidea</taxon>
        <taxon>Ancylostomatidae</taxon>
        <taxon>Ancylostomatinae</taxon>
        <taxon>Ancylostoma</taxon>
    </lineage>
</organism>